<feature type="transmembrane region" description="Helical" evidence="7">
    <location>
        <begin position="12"/>
        <end position="34"/>
    </location>
</feature>
<proteinExistence type="inferred from homology"/>
<evidence type="ECO:0000256" key="1">
    <source>
        <dbReference type="ARBA" id="ARBA00004651"/>
    </source>
</evidence>
<dbReference type="PANTHER" id="PTHR33778:SF1">
    <property type="entry name" value="MAGNESIUM TRANSPORTER YHID-RELATED"/>
    <property type="match status" value="1"/>
</dbReference>
<dbReference type="InterPro" id="IPR049177">
    <property type="entry name" value="MgtC_SapB_SrpB_YhiD_N"/>
</dbReference>
<dbReference type="RefSeq" id="WP_136541896.1">
    <property type="nucleotide sequence ID" value="NZ_STGU01000008.1"/>
</dbReference>
<dbReference type="Proteomes" id="UP000307378">
    <property type="component" value="Unassembled WGS sequence"/>
</dbReference>
<keyword evidence="4 7" id="KW-0812">Transmembrane</keyword>
<reference evidence="9 10" key="1">
    <citation type="submission" date="2019-04" db="EMBL/GenBank/DDBJ databases">
        <title>genome sequence of strain W3.</title>
        <authorList>
            <person name="Gao J."/>
            <person name="Sun J."/>
        </authorList>
    </citation>
    <scope>NUCLEOTIDE SEQUENCE [LARGE SCALE GENOMIC DNA]</scope>
    <source>
        <strain evidence="9 10">W3</strain>
    </source>
</reference>
<dbReference type="PANTHER" id="PTHR33778">
    <property type="entry name" value="PROTEIN MGTC"/>
    <property type="match status" value="1"/>
</dbReference>
<sequence>MPAELNSFGSATFLELSAIIVRLLIAMACGAAIGVEREWKSHAAGLRTHILVCLSAAIVAILTIEIAHHNAFNENEVRLDPIRLIEAVTAGVAFLAAGMIVYAKGEVHGLTTGAGLWFAGAIGLSCGLGFWQIGLIATGFALSVLWLLRVIENKLPEKPDENE</sequence>
<feature type="transmembrane region" description="Helical" evidence="7">
    <location>
        <begin position="84"/>
        <end position="103"/>
    </location>
</feature>
<evidence type="ECO:0000313" key="10">
    <source>
        <dbReference type="Proteomes" id="UP000307378"/>
    </source>
</evidence>
<dbReference type="Pfam" id="PF02308">
    <property type="entry name" value="MgtC"/>
    <property type="match status" value="1"/>
</dbReference>
<keyword evidence="6 7" id="KW-0472">Membrane</keyword>
<dbReference type="PRINTS" id="PR01837">
    <property type="entry name" value="MGTCSAPBPROT"/>
</dbReference>
<comment type="caution">
    <text evidence="9">The sequence shown here is derived from an EMBL/GenBank/DDBJ whole genome shotgun (WGS) entry which is preliminary data.</text>
</comment>
<protein>
    <recommendedName>
        <fullName evidence="7">Protein MgtC</fullName>
    </recommendedName>
</protein>
<dbReference type="AlphaFoldDB" id="A0A4S8PT05"/>
<evidence type="ECO:0000256" key="2">
    <source>
        <dbReference type="ARBA" id="ARBA00009298"/>
    </source>
</evidence>
<evidence type="ECO:0000256" key="6">
    <source>
        <dbReference type="ARBA" id="ARBA00023136"/>
    </source>
</evidence>
<organism evidence="9 10">
    <name type="scientific">Rhizobium rosettiformans W3</name>
    <dbReference type="NCBI Taxonomy" id="538378"/>
    <lineage>
        <taxon>Bacteria</taxon>
        <taxon>Pseudomonadati</taxon>
        <taxon>Pseudomonadota</taxon>
        <taxon>Alphaproteobacteria</taxon>
        <taxon>Hyphomicrobiales</taxon>
        <taxon>Rhizobiaceae</taxon>
        <taxon>Rhizobium/Agrobacterium group</taxon>
        <taxon>Rhizobium</taxon>
    </lineage>
</organism>
<dbReference type="GO" id="GO:0005886">
    <property type="term" value="C:plasma membrane"/>
    <property type="evidence" value="ECO:0007669"/>
    <property type="project" value="UniProtKB-SubCell"/>
</dbReference>
<feature type="domain" description="MgtC/SapB/SrpB/YhiD N-terminal" evidence="8">
    <location>
        <begin position="23"/>
        <end position="153"/>
    </location>
</feature>
<keyword evidence="3" id="KW-1003">Cell membrane</keyword>
<keyword evidence="7" id="KW-0997">Cell inner membrane</keyword>
<keyword evidence="5 7" id="KW-1133">Transmembrane helix</keyword>
<comment type="similarity">
    <text evidence="2 7">Belongs to the MgtC/SapB family.</text>
</comment>
<feature type="transmembrane region" description="Helical" evidence="7">
    <location>
        <begin position="46"/>
        <end position="64"/>
    </location>
</feature>
<evidence type="ECO:0000313" key="9">
    <source>
        <dbReference type="EMBL" id="THV34428.1"/>
    </source>
</evidence>
<gene>
    <name evidence="9" type="ORF">FAA86_15105</name>
</gene>
<evidence type="ECO:0000259" key="8">
    <source>
        <dbReference type="Pfam" id="PF02308"/>
    </source>
</evidence>
<evidence type="ECO:0000256" key="4">
    <source>
        <dbReference type="ARBA" id="ARBA00022692"/>
    </source>
</evidence>
<evidence type="ECO:0000256" key="5">
    <source>
        <dbReference type="ARBA" id="ARBA00022989"/>
    </source>
</evidence>
<evidence type="ECO:0000256" key="7">
    <source>
        <dbReference type="RuleBase" id="RU365041"/>
    </source>
</evidence>
<dbReference type="InterPro" id="IPR003416">
    <property type="entry name" value="MgtC/SapB/SrpB/YhiD_fam"/>
</dbReference>
<name>A0A4S8PT05_9HYPH</name>
<dbReference type="EMBL" id="STGU01000008">
    <property type="protein sequence ID" value="THV34428.1"/>
    <property type="molecule type" value="Genomic_DNA"/>
</dbReference>
<evidence type="ECO:0000256" key="3">
    <source>
        <dbReference type="ARBA" id="ARBA00022475"/>
    </source>
</evidence>
<feature type="transmembrane region" description="Helical" evidence="7">
    <location>
        <begin position="115"/>
        <end position="148"/>
    </location>
</feature>
<accession>A0A4S8PT05</accession>
<comment type="subcellular location">
    <subcellularLocation>
        <location evidence="7">Cell inner membrane</location>
        <topology evidence="7">Multi-pass membrane protein</topology>
    </subcellularLocation>
    <subcellularLocation>
        <location evidence="1">Cell membrane</location>
        <topology evidence="1">Multi-pass membrane protein</topology>
    </subcellularLocation>
</comment>